<protein>
    <submittedName>
        <fullName evidence="1">Uncharacterized protein</fullName>
    </submittedName>
</protein>
<reference evidence="1 2" key="1">
    <citation type="submission" date="2023-03" db="EMBL/GenBank/DDBJ databases">
        <title>High recombination rates correlate with genetic variation in Cardiocondyla obscurior ants.</title>
        <authorList>
            <person name="Errbii M."/>
        </authorList>
    </citation>
    <scope>NUCLEOTIDE SEQUENCE [LARGE SCALE GENOMIC DNA]</scope>
    <source>
        <strain evidence="1">Alpha-2009</strain>
        <tissue evidence="1">Whole body</tissue>
    </source>
</reference>
<evidence type="ECO:0000313" key="2">
    <source>
        <dbReference type="Proteomes" id="UP001430953"/>
    </source>
</evidence>
<dbReference type="EMBL" id="JADYXP020000004">
    <property type="protein sequence ID" value="KAL0125351.1"/>
    <property type="molecule type" value="Genomic_DNA"/>
</dbReference>
<name>A0AAW2GDP3_9HYME</name>
<keyword evidence="2" id="KW-1185">Reference proteome</keyword>
<dbReference type="AlphaFoldDB" id="A0AAW2GDP3"/>
<proteinExistence type="predicted"/>
<gene>
    <name evidence="1" type="ORF">PUN28_004470</name>
</gene>
<evidence type="ECO:0000313" key="1">
    <source>
        <dbReference type="EMBL" id="KAL0125351.1"/>
    </source>
</evidence>
<dbReference type="Proteomes" id="UP001430953">
    <property type="component" value="Unassembled WGS sequence"/>
</dbReference>
<comment type="caution">
    <text evidence="1">The sequence shown here is derived from an EMBL/GenBank/DDBJ whole genome shotgun (WGS) entry which is preliminary data.</text>
</comment>
<accession>A0AAW2GDP3</accession>
<sequence length="89" mass="10760">MRFNEYVLLTLSFGENLGRPKVEVGTLWVKRRCEEYRMSRRFEEEKNRGERGYDLGGLFDLDRQIFERNGERRERERCRTSAPHFPVST</sequence>
<organism evidence="1 2">
    <name type="scientific">Cardiocondyla obscurior</name>
    <dbReference type="NCBI Taxonomy" id="286306"/>
    <lineage>
        <taxon>Eukaryota</taxon>
        <taxon>Metazoa</taxon>
        <taxon>Ecdysozoa</taxon>
        <taxon>Arthropoda</taxon>
        <taxon>Hexapoda</taxon>
        <taxon>Insecta</taxon>
        <taxon>Pterygota</taxon>
        <taxon>Neoptera</taxon>
        <taxon>Endopterygota</taxon>
        <taxon>Hymenoptera</taxon>
        <taxon>Apocrita</taxon>
        <taxon>Aculeata</taxon>
        <taxon>Formicoidea</taxon>
        <taxon>Formicidae</taxon>
        <taxon>Myrmicinae</taxon>
        <taxon>Cardiocondyla</taxon>
    </lineage>
</organism>